<dbReference type="Proteomes" id="UP000828390">
    <property type="component" value="Unassembled WGS sequence"/>
</dbReference>
<keyword evidence="2" id="KW-1185">Reference proteome</keyword>
<sequence>MESSTILENMARLFEIITMQLSSDSDSLEAVEFLANFYGTVKKAQLVHGYLLHGVHETETVISP</sequence>
<dbReference type="EMBL" id="JAIWYP010000005">
    <property type="protein sequence ID" value="KAH3827682.1"/>
    <property type="molecule type" value="Genomic_DNA"/>
</dbReference>
<organism evidence="1 2">
    <name type="scientific">Dreissena polymorpha</name>
    <name type="common">Zebra mussel</name>
    <name type="synonym">Mytilus polymorpha</name>
    <dbReference type="NCBI Taxonomy" id="45954"/>
    <lineage>
        <taxon>Eukaryota</taxon>
        <taxon>Metazoa</taxon>
        <taxon>Spiralia</taxon>
        <taxon>Lophotrochozoa</taxon>
        <taxon>Mollusca</taxon>
        <taxon>Bivalvia</taxon>
        <taxon>Autobranchia</taxon>
        <taxon>Heteroconchia</taxon>
        <taxon>Euheterodonta</taxon>
        <taxon>Imparidentia</taxon>
        <taxon>Neoheterodontei</taxon>
        <taxon>Myida</taxon>
        <taxon>Dreissenoidea</taxon>
        <taxon>Dreissenidae</taxon>
        <taxon>Dreissena</taxon>
    </lineage>
</organism>
<reference evidence="1" key="2">
    <citation type="submission" date="2020-11" db="EMBL/GenBank/DDBJ databases">
        <authorList>
            <person name="McCartney M.A."/>
            <person name="Auch B."/>
            <person name="Kono T."/>
            <person name="Mallez S."/>
            <person name="Becker A."/>
            <person name="Gohl D.M."/>
            <person name="Silverstein K.A.T."/>
            <person name="Koren S."/>
            <person name="Bechman K.B."/>
            <person name="Herman A."/>
            <person name="Abrahante J.E."/>
            <person name="Garbe J."/>
        </authorList>
    </citation>
    <scope>NUCLEOTIDE SEQUENCE</scope>
    <source>
        <strain evidence="1">Duluth1</strain>
        <tissue evidence="1">Whole animal</tissue>
    </source>
</reference>
<reference evidence="1" key="1">
    <citation type="journal article" date="2019" name="bioRxiv">
        <title>The Genome of the Zebra Mussel, Dreissena polymorpha: A Resource for Invasive Species Research.</title>
        <authorList>
            <person name="McCartney M.A."/>
            <person name="Auch B."/>
            <person name="Kono T."/>
            <person name="Mallez S."/>
            <person name="Zhang Y."/>
            <person name="Obille A."/>
            <person name="Becker A."/>
            <person name="Abrahante J.E."/>
            <person name="Garbe J."/>
            <person name="Badalamenti J.P."/>
            <person name="Herman A."/>
            <person name="Mangelson H."/>
            <person name="Liachko I."/>
            <person name="Sullivan S."/>
            <person name="Sone E.D."/>
            <person name="Koren S."/>
            <person name="Silverstein K.A.T."/>
            <person name="Beckman K.B."/>
            <person name="Gohl D.M."/>
        </authorList>
    </citation>
    <scope>NUCLEOTIDE SEQUENCE</scope>
    <source>
        <strain evidence="1">Duluth1</strain>
        <tissue evidence="1">Whole animal</tissue>
    </source>
</reference>
<accession>A0A9D4H3I8</accession>
<dbReference type="AlphaFoldDB" id="A0A9D4H3I8"/>
<proteinExistence type="predicted"/>
<evidence type="ECO:0000313" key="1">
    <source>
        <dbReference type="EMBL" id="KAH3827682.1"/>
    </source>
</evidence>
<gene>
    <name evidence="1" type="ORF">DPMN_129622</name>
</gene>
<comment type="caution">
    <text evidence="1">The sequence shown here is derived from an EMBL/GenBank/DDBJ whole genome shotgun (WGS) entry which is preliminary data.</text>
</comment>
<name>A0A9D4H3I8_DREPO</name>
<protein>
    <submittedName>
        <fullName evidence="1">Uncharacterized protein</fullName>
    </submittedName>
</protein>
<evidence type="ECO:0000313" key="2">
    <source>
        <dbReference type="Proteomes" id="UP000828390"/>
    </source>
</evidence>